<dbReference type="EMBL" id="JAUEPR010000108">
    <property type="protein sequence ID" value="KAK0463403.1"/>
    <property type="molecule type" value="Genomic_DNA"/>
</dbReference>
<protein>
    <submittedName>
        <fullName evidence="3">Glycoside hydrolase</fullName>
    </submittedName>
</protein>
<sequence>MLMLTFALALSVLPRIRSGSVSSSAAQTFLGVGGSGAWWPMDLYHFPEATRQNLSNLLFSQEGLGLSSYRWNVGSGGVNVSNPVRAPETFYVRPGVYNWSADAQGVYFLTEAAKRGVPGLTMFANSAPAPLTSGRTSCNSQFVNGTGAAYGTFLADVVLHFIQMGINIKYISPMNEPDNSFGPSPCGQEGMKVSANQRAEVVEGLYDALSSRGLASSVGILADESSSLSLATSEYGSWLPQVIDKEICCSLGQANGSGRGWSGGYDPTINNALMFSGLMFQSFVLAQEPHYDFWTLVSNELGCSPTEDPSCVLQPNSNGWTDGVIYYDGEYASNGNHDLSGSQRRPIDSDASLNSMAVSTASKYYILAMNPNSTGSTLNLTFPDTVCATTAWRTSAIEDFAEIDAARTQNGGAEWILPLSAISLTTYIFDRSAVSFRSQFLLISN</sequence>
<dbReference type="InterPro" id="IPR013780">
    <property type="entry name" value="Glyco_hydro_b"/>
</dbReference>
<name>A0AA39NDC0_9AGAR</name>
<dbReference type="InterPro" id="IPR039743">
    <property type="entry name" value="6GAL/EXGAL"/>
</dbReference>
<gene>
    <name evidence="3" type="ORF">IW261DRAFT_1525259</name>
</gene>
<feature type="signal peptide" evidence="1">
    <location>
        <begin position="1"/>
        <end position="18"/>
    </location>
</feature>
<dbReference type="PANTHER" id="PTHR42767">
    <property type="entry name" value="ENDO-BETA-1,6-GALACTANASE"/>
    <property type="match status" value="1"/>
</dbReference>
<dbReference type="Gene3D" id="2.60.40.1180">
    <property type="entry name" value="Golgi alpha-mannosidase II"/>
    <property type="match status" value="1"/>
</dbReference>
<evidence type="ECO:0000256" key="1">
    <source>
        <dbReference type="SAM" id="SignalP"/>
    </source>
</evidence>
<dbReference type="Proteomes" id="UP001175227">
    <property type="component" value="Unassembled WGS sequence"/>
</dbReference>
<dbReference type="PANTHER" id="PTHR42767:SF1">
    <property type="entry name" value="ENDO-BETA-1,6-GALACTANASE-LIKE DOMAIN-CONTAINING PROTEIN"/>
    <property type="match status" value="1"/>
</dbReference>
<keyword evidence="3" id="KW-0378">Hydrolase</keyword>
<organism evidence="3 4">
    <name type="scientific">Armillaria novae-zelandiae</name>
    <dbReference type="NCBI Taxonomy" id="153914"/>
    <lineage>
        <taxon>Eukaryota</taxon>
        <taxon>Fungi</taxon>
        <taxon>Dikarya</taxon>
        <taxon>Basidiomycota</taxon>
        <taxon>Agaricomycotina</taxon>
        <taxon>Agaricomycetes</taxon>
        <taxon>Agaricomycetidae</taxon>
        <taxon>Agaricales</taxon>
        <taxon>Marasmiineae</taxon>
        <taxon>Physalacriaceae</taxon>
        <taxon>Armillaria</taxon>
    </lineage>
</organism>
<dbReference type="InterPro" id="IPR039514">
    <property type="entry name" value="6GAL-like"/>
</dbReference>
<feature type="chain" id="PRO_5041401780" evidence="1">
    <location>
        <begin position="19"/>
        <end position="445"/>
    </location>
</feature>
<accession>A0AA39NDC0</accession>
<evidence type="ECO:0000313" key="4">
    <source>
        <dbReference type="Proteomes" id="UP001175227"/>
    </source>
</evidence>
<reference evidence="3" key="1">
    <citation type="submission" date="2023-06" db="EMBL/GenBank/DDBJ databases">
        <authorList>
            <consortium name="Lawrence Berkeley National Laboratory"/>
            <person name="Ahrendt S."/>
            <person name="Sahu N."/>
            <person name="Indic B."/>
            <person name="Wong-Bajracharya J."/>
            <person name="Merenyi Z."/>
            <person name="Ke H.-M."/>
            <person name="Monk M."/>
            <person name="Kocsube S."/>
            <person name="Drula E."/>
            <person name="Lipzen A."/>
            <person name="Balint B."/>
            <person name="Henrissat B."/>
            <person name="Andreopoulos B."/>
            <person name="Martin F.M."/>
            <person name="Harder C.B."/>
            <person name="Rigling D."/>
            <person name="Ford K.L."/>
            <person name="Foster G.D."/>
            <person name="Pangilinan J."/>
            <person name="Papanicolaou A."/>
            <person name="Barry K."/>
            <person name="LaButti K."/>
            <person name="Viragh M."/>
            <person name="Koriabine M."/>
            <person name="Yan M."/>
            <person name="Riley R."/>
            <person name="Champramary S."/>
            <person name="Plett K.L."/>
            <person name="Tsai I.J."/>
            <person name="Slot J."/>
            <person name="Sipos G."/>
            <person name="Plett J."/>
            <person name="Nagy L.G."/>
            <person name="Grigoriev I.V."/>
        </authorList>
    </citation>
    <scope>NUCLEOTIDE SEQUENCE</scope>
    <source>
        <strain evidence="3">ICMP 16352</strain>
    </source>
</reference>
<evidence type="ECO:0000313" key="3">
    <source>
        <dbReference type="EMBL" id="KAK0463403.1"/>
    </source>
</evidence>
<dbReference type="SUPFAM" id="SSF51445">
    <property type="entry name" value="(Trans)glycosidases"/>
    <property type="match status" value="1"/>
</dbReference>
<dbReference type="Gene3D" id="3.20.20.80">
    <property type="entry name" value="Glycosidases"/>
    <property type="match status" value="1"/>
</dbReference>
<dbReference type="Pfam" id="PF14587">
    <property type="entry name" value="Glyco_hydr_30_2"/>
    <property type="match status" value="1"/>
</dbReference>
<dbReference type="GO" id="GO:0004553">
    <property type="term" value="F:hydrolase activity, hydrolyzing O-glycosyl compounds"/>
    <property type="evidence" value="ECO:0007669"/>
    <property type="project" value="InterPro"/>
</dbReference>
<keyword evidence="4" id="KW-1185">Reference proteome</keyword>
<feature type="domain" description="Endo-beta-1,6-galactanase-like" evidence="2">
    <location>
        <begin position="24"/>
        <end position="220"/>
    </location>
</feature>
<dbReference type="AlphaFoldDB" id="A0AA39NDC0"/>
<evidence type="ECO:0000259" key="2">
    <source>
        <dbReference type="Pfam" id="PF14587"/>
    </source>
</evidence>
<dbReference type="InterPro" id="IPR017853">
    <property type="entry name" value="GH"/>
</dbReference>
<proteinExistence type="predicted"/>
<keyword evidence="1" id="KW-0732">Signal</keyword>
<comment type="caution">
    <text evidence="3">The sequence shown here is derived from an EMBL/GenBank/DDBJ whole genome shotgun (WGS) entry which is preliminary data.</text>
</comment>